<comment type="similarity">
    <text evidence="2">Belongs to the CpxP/Spy family.</text>
</comment>
<dbReference type="AlphaFoldDB" id="A0A6S6SH76"/>
<keyword evidence="4" id="KW-0574">Periplasm</keyword>
<dbReference type="EMBL" id="CACVAY010000010">
    <property type="protein sequence ID" value="CAA6802148.1"/>
    <property type="molecule type" value="Genomic_DNA"/>
</dbReference>
<evidence type="ECO:0000256" key="4">
    <source>
        <dbReference type="ARBA" id="ARBA00022764"/>
    </source>
</evidence>
<evidence type="ECO:0000256" key="2">
    <source>
        <dbReference type="ARBA" id="ARBA00008441"/>
    </source>
</evidence>
<gene>
    <name evidence="5" type="ORF">HELGO_WM10634</name>
</gene>
<sequence>MNKRRLFLASTLIGAMSLGSYTIAGGHGSCKHGKKGGEYSEQRMEKKVTRMTEKLGLSAEQSEQMKAAMKSNHETVKGFREQMRTLHESMRSLNPDAADFDTQLGSLANQKGELVRQMTIAKGKKRQAMAKILTPEQ</sequence>
<proteinExistence type="inferred from homology"/>
<dbReference type="InterPro" id="IPR052211">
    <property type="entry name" value="Cpx_auxiliary_protein"/>
</dbReference>
<evidence type="ECO:0000256" key="1">
    <source>
        <dbReference type="ARBA" id="ARBA00004418"/>
    </source>
</evidence>
<name>A0A6S6SH76_9GAMM</name>
<evidence type="ECO:0008006" key="6">
    <source>
        <dbReference type="Google" id="ProtNLM"/>
    </source>
</evidence>
<keyword evidence="3" id="KW-0732">Signal</keyword>
<reference evidence="5" key="1">
    <citation type="submission" date="2020-01" db="EMBL/GenBank/DDBJ databases">
        <authorList>
            <person name="Meier V. D."/>
            <person name="Meier V D."/>
        </authorList>
    </citation>
    <scope>NUCLEOTIDE SEQUENCE</scope>
    <source>
        <strain evidence="5">HLG_WM_MAG_07</strain>
    </source>
</reference>
<dbReference type="GO" id="GO:0030288">
    <property type="term" value="C:outer membrane-bounded periplasmic space"/>
    <property type="evidence" value="ECO:0007669"/>
    <property type="project" value="TreeGrafter"/>
</dbReference>
<dbReference type="Pfam" id="PF07813">
    <property type="entry name" value="LTXXQ"/>
    <property type="match status" value="1"/>
</dbReference>
<protein>
    <recommendedName>
        <fullName evidence="6">Zinc resistance-associated protein</fullName>
    </recommendedName>
</protein>
<dbReference type="Gene3D" id="1.20.120.1490">
    <property type="match status" value="1"/>
</dbReference>
<dbReference type="InterPro" id="IPR012899">
    <property type="entry name" value="LTXXQ"/>
</dbReference>
<dbReference type="PANTHER" id="PTHR38102:SF1">
    <property type="entry name" value="PERIPLASMIC CHAPERONE SPY"/>
    <property type="match status" value="1"/>
</dbReference>
<dbReference type="GO" id="GO:0051082">
    <property type="term" value="F:unfolded protein binding"/>
    <property type="evidence" value="ECO:0007669"/>
    <property type="project" value="TreeGrafter"/>
</dbReference>
<comment type="subcellular location">
    <subcellularLocation>
        <location evidence="1">Periplasm</location>
    </subcellularLocation>
</comment>
<organism evidence="5">
    <name type="scientific">uncultured Thiotrichaceae bacterium</name>
    <dbReference type="NCBI Taxonomy" id="298394"/>
    <lineage>
        <taxon>Bacteria</taxon>
        <taxon>Pseudomonadati</taxon>
        <taxon>Pseudomonadota</taxon>
        <taxon>Gammaproteobacteria</taxon>
        <taxon>Thiotrichales</taxon>
        <taxon>Thiotrichaceae</taxon>
        <taxon>environmental samples</taxon>
    </lineage>
</organism>
<dbReference type="PANTHER" id="PTHR38102">
    <property type="entry name" value="PERIPLASMIC CHAPERONE SPY"/>
    <property type="match status" value="1"/>
</dbReference>
<accession>A0A6S6SH76</accession>
<evidence type="ECO:0000313" key="5">
    <source>
        <dbReference type="EMBL" id="CAA6802148.1"/>
    </source>
</evidence>
<feature type="non-terminal residue" evidence="5">
    <location>
        <position position="137"/>
    </location>
</feature>
<evidence type="ECO:0000256" key="3">
    <source>
        <dbReference type="ARBA" id="ARBA00022729"/>
    </source>
</evidence>